<dbReference type="PANTHER" id="PTHR45690">
    <property type="entry name" value="NACHT, LRR AND PYD DOMAINS-CONTAINING PROTEIN 12"/>
    <property type="match status" value="1"/>
</dbReference>
<dbReference type="Gene3D" id="3.40.50.300">
    <property type="entry name" value="P-loop containing nucleotide triphosphate hydrolases"/>
    <property type="match status" value="1"/>
</dbReference>
<accession>A0ABM3W5E6</accession>
<dbReference type="InterPro" id="IPR004020">
    <property type="entry name" value="DAPIN"/>
</dbReference>
<dbReference type="Proteomes" id="UP001652624">
    <property type="component" value="Chromosome 17"/>
</dbReference>
<feature type="compositionally biased region" description="Basic and acidic residues" evidence="3">
    <location>
        <begin position="633"/>
        <end position="664"/>
    </location>
</feature>
<dbReference type="Pfam" id="PF05729">
    <property type="entry name" value="NACHT"/>
    <property type="match status" value="1"/>
</dbReference>
<dbReference type="RefSeq" id="XP_060031803.1">
    <property type="nucleotide sequence ID" value="XM_060175820.1"/>
</dbReference>
<reference evidence="7" key="1">
    <citation type="submission" date="2025-08" db="UniProtKB">
        <authorList>
            <consortium name="RefSeq"/>
        </authorList>
    </citation>
    <scope>IDENTIFICATION</scope>
</reference>
<evidence type="ECO:0000256" key="1">
    <source>
        <dbReference type="ARBA" id="ARBA00022741"/>
    </source>
</evidence>
<dbReference type="InterPro" id="IPR011029">
    <property type="entry name" value="DEATH-like_dom_sf"/>
</dbReference>
<dbReference type="Gene3D" id="1.10.533.10">
    <property type="entry name" value="Death Domain, Fas"/>
    <property type="match status" value="1"/>
</dbReference>
<evidence type="ECO:0000259" key="4">
    <source>
        <dbReference type="PROSITE" id="PS50824"/>
    </source>
</evidence>
<dbReference type="GeneID" id="103117667"/>
<feature type="domain" description="NACHT" evidence="5">
    <location>
        <begin position="167"/>
        <end position="361"/>
    </location>
</feature>
<dbReference type="Pfam" id="PF17779">
    <property type="entry name" value="WHD_NOD2"/>
    <property type="match status" value="1"/>
</dbReference>
<name>A0ABM3W5E6_ERIEU</name>
<dbReference type="CDD" id="cd08321">
    <property type="entry name" value="Pyrin_ASC-like"/>
    <property type="match status" value="1"/>
</dbReference>
<dbReference type="InterPro" id="IPR007111">
    <property type="entry name" value="NACHT_NTPase"/>
</dbReference>
<keyword evidence="1" id="KW-0547">Nucleotide-binding</keyword>
<dbReference type="SMART" id="SM01289">
    <property type="entry name" value="PYRIN"/>
    <property type="match status" value="1"/>
</dbReference>
<sequence length="684" mass="77669">MAAALAHNPREALLWALSDLEENNFKVFKFHLRDQSLFGGQFQLARGELEGLNRVDLASRLISICGAQEAVKVVLKVLKIMNLMELVDQLSHVCLNDYRHIYREYVRCLLERWEGGVHKKYNQLLLVTKPSSGSPVSPVGAALEQESDSDTVKALFDPAAEASQHPPLVVLQGSAGMGKTTLVRKMVQDWAAGTLYQGQFDYVFYVSCREVVLLPEGKLKQLLFWCCGDNQAPVNEIVRQPERLLFLLDGFDELQRPFAVGLQKLGQSPMERLLTCLMKREVLPTCSLLVTTRPLALQNLESLLKKPRHIHVLGFSKKEREKYFSIYFTDKEQARNAFAIVQGSDVLYKACQVPGICWVVCSWLKGQMERGSEISEMPGNDTDIFMAYVSTFLPPSGNEGCPEASRDKVLQGLCSLAAEGIQQQQFLFKEEDVRKHGLDGPSLPHFLNSSDYYEGLDTKKFYSFRHIIFQEFFHAISYLVKKDKDQMGKGSCREVSRLLDEKEEAGGEEMTLSMHFLLDISKKESSSNLELKFCFKISPSIKQDLKYFREQMESIKHNRTWDLEFSLYDSMLKKLRKGVQMSDLSFTVGHSNDKRAQSSSSFNVQIGLNDGQKEEVKRSFMGKGKIAGSQKETSSREKAEGHSDWTKDKEARNNRVENRNRSKSELNGQKDVTMQFCVELSSIK</sequence>
<feature type="region of interest" description="Disordered" evidence="3">
    <location>
        <begin position="613"/>
        <end position="670"/>
    </location>
</feature>
<dbReference type="InterPro" id="IPR027417">
    <property type="entry name" value="P-loop_NTPase"/>
</dbReference>
<dbReference type="PROSITE" id="PS50824">
    <property type="entry name" value="DAPIN"/>
    <property type="match status" value="1"/>
</dbReference>
<dbReference type="SUPFAM" id="SSF47986">
    <property type="entry name" value="DEATH domain"/>
    <property type="match status" value="1"/>
</dbReference>
<evidence type="ECO:0000256" key="2">
    <source>
        <dbReference type="ARBA" id="ARBA00022840"/>
    </source>
</evidence>
<keyword evidence="2" id="KW-0067">ATP-binding</keyword>
<dbReference type="Pfam" id="PF02758">
    <property type="entry name" value="PYRIN"/>
    <property type="match status" value="1"/>
</dbReference>
<evidence type="ECO:0000256" key="3">
    <source>
        <dbReference type="SAM" id="MobiDB-lite"/>
    </source>
</evidence>
<dbReference type="PANTHER" id="PTHR45690:SF4">
    <property type="entry name" value="NACHT, LRR AND PYD DOMAINS-CONTAINING PROTEIN 10"/>
    <property type="match status" value="1"/>
</dbReference>
<protein>
    <submittedName>
        <fullName evidence="7">NACHT, LRR and PYD domains-containing protein 10</fullName>
    </submittedName>
</protein>
<dbReference type="InterPro" id="IPR050637">
    <property type="entry name" value="NLRP_innate_immun_reg"/>
</dbReference>
<keyword evidence="6" id="KW-1185">Reference proteome</keyword>
<dbReference type="SUPFAM" id="SSF52540">
    <property type="entry name" value="P-loop containing nucleoside triphosphate hydrolases"/>
    <property type="match status" value="1"/>
</dbReference>
<proteinExistence type="predicted"/>
<organism evidence="6 7">
    <name type="scientific">Erinaceus europaeus</name>
    <name type="common">Western European hedgehog</name>
    <dbReference type="NCBI Taxonomy" id="9365"/>
    <lineage>
        <taxon>Eukaryota</taxon>
        <taxon>Metazoa</taxon>
        <taxon>Chordata</taxon>
        <taxon>Craniata</taxon>
        <taxon>Vertebrata</taxon>
        <taxon>Euteleostomi</taxon>
        <taxon>Mammalia</taxon>
        <taxon>Eutheria</taxon>
        <taxon>Laurasiatheria</taxon>
        <taxon>Eulipotyphla</taxon>
        <taxon>Erinaceidae</taxon>
        <taxon>Erinaceinae</taxon>
        <taxon>Erinaceus</taxon>
    </lineage>
</organism>
<gene>
    <name evidence="7" type="primary">NLRP10</name>
</gene>
<feature type="domain" description="Pyrin" evidence="4">
    <location>
        <begin position="1"/>
        <end position="96"/>
    </location>
</feature>
<dbReference type="InterPro" id="IPR041075">
    <property type="entry name" value="NOD1/2_WH"/>
</dbReference>
<dbReference type="PROSITE" id="PS50837">
    <property type="entry name" value="NACHT"/>
    <property type="match status" value="1"/>
</dbReference>
<evidence type="ECO:0000313" key="6">
    <source>
        <dbReference type="Proteomes" id="UP001652624"/>
    </source>
</evidence>
<evidence type="ECO:0000259" key="5">
    <source>
        <dbReference type="PROSITE" id="PS50837"/>
    </source>
</evidence>
<evidence type="ECO:0000313" key="7">
    <source>
        <dbReference type="RefSeq" id="XP_060031803.1"/>
    </source>
</evidence>